<evidence type="ECO:0000256" key="1">
    <source>
        <dbReference type="SAM" id="MobiDB-lite"/>
    </source>
</evidence>
<evidence type="ECO:0000313" key="4">
    <source>
        <dbReference type="Proteomes" id="UP001296873"/>
    </source>
</evidence>
<gene>
    <name evidence="3" type="ORF">CKO28_25385</name>
</gene>
<comment type="caution">
    <text evidence="3">The sequence shown here is derived from an EMBL/GenBank/DDBJ whole genome shotgun (WGS) entry which is preliminary data.</text>
</comment>
<reference evidence="3 4" key="1">
    <citation type="journal article" date="2020" name="Microorganisms">
        <title>Osmotic Adaptation and Compatible Solute Biosynthesis of Phototrophic Bacteria as Revealed from Genome Analyses.</title>
        <authorList>
            <person name="Imhoff J.F."/>
            <person name="Rahn T."/>
            <person name="Kunzel S."/>
            <person name="Keller A."/>
            <person name="Neulinger S.C."/>
        </authorList>
    </citation>
    <scope>NUCLEOTIDE SEQUENCE [LARGE SCALE GENOMIC DNA]</scope>
    <source>
        <strain evidence="3 4">DSM 9895</strain>
    </source>
</reference>
<name>A0ABS1DMI9_9PROT</name>
<dbReference type="Gene3D" id="2.40.128.110">
    <property type="entry name" value="Lipid/polyisoprenoid-binding, YceI-like"/>
    <property type="match status" value="1"/>
</dbReference>
<dbReference type="EMBL" id="NRRL01000173">
    <property type="protein sequence ID" value="MBK1671338.1"/>
    <property type="molecule type" value="Genomic_DNA"/>
</dbReference>
<feature type="domain" description="Lipid/polyisoprenoid-binding YceI-like" evidence="2">
    <location>
        <begin position="1"/>
        <end position="177"/>
    </location>
</feature>
<evidence type="ECO:0000259" key="2">
    <source>
        <dbReference type="SMART" id="SM00867"/>
    </source>
</evidence>
<feature type="compositionally biased region" description="Polar residues" evidence="1">
    <location>
        <begin position="1"/>
        <end position="13"/>
    </location>
</feature>
<proteinExistence type="predicted"/>
<sequence length="183" mass="19638">MLTSDMDASSSNGVCRYTHSGTPMPPEGASTPSGEFEEMSGEFTFGPENVSAASVSLTIQADSLYTGHSKRDQHLTGPDFLNAREFPEVTFESTGAERTGENTGTLSGELTMHGQTHPVTLDVTFNKMAPHPLPQYDKVLTAGFSARGTIDRTKWGVDAYAPAVGSKMQLIIEVEGHDKDHEG</sequence>
<dbReference type="InterPro" id="IPR007372">
    <property type="entry name" value="Lipid/polyisoprenoid-bd_YceI"/>
</dbReference>
<dbReference type="Proteomes" id="UP001296873">
    <property type="component" value="Unassembled WGS sequence"/>
</dbReference>
<dbReference type="InterPro" id="IPR036761">
    <property type="entry name" value="TTHA0802/YceI-like_sf"/>
</dbReference>
<protein>
    <recommendedName>
        <fullName evidence="2">Lipid/polyisoprenoid-binding YceI-like domain-containing protein</fullName>
    </recommendedName>
</protein>
<keyword evidence="4" id="KW-1185">Reference proteome</keyword>
<dbReference type="PANTHER" id="PTHR34406">
    <property type="entry name" value="PROTEIN YCEI"/>
    <property type="match status" value="1"/>
</dbReference>
<evidence type="ECO:0000313" key="3">
    <source>
        <dbReference type="EMBL" id="MBK1671338.1"/>
    </source>
</evidence>
<dbReference type="SUPFAM" id="SSF101874">
    <property type="entry name" value="YceI-like"/>
    <property type="match status" value="1"/>
</dbReference>
<dbReference type="SMART" id="SM00867">
    <property type="entry name" value="YceI"/>
    <property type="match status" value="1"/>
</dbReference>
<dbReference type="Pfam" id="PF04264">
    <property type="entry name" value="YceI"/>
    <property type="match status" value="1"/>
</dbReference>
<feature type="region of interest" description="Disordered" evidence="1">
    <location>
        <begin position="1"/>
        <end position="39"/>
    </location>
</feature>
<accession>A0ABS1DMI9</accession>
<organism evidence="3 4">
    <name type="scientific">Rhodovibrio sodomensis</name>
    <dbReference type="NCBI Taxonomy" id="1088"/>
    <lineage>
        <taxon>Bacteria</taxon>
        <taxon>Pseudomonadati</taxon>
        <taxon>Pseudomonadota</taxon>
        <taxon>Alphaproteobacteria</taxon>
        <taxon>Rhodospirillales</taxon>
        <taxon>Rhodovibrionaceae</taxon>
        <taxon>Rhodovibrio</taxon>
    </lineage>
</organism>
<dbReference type="PANTHER" id="PTHR34406:SF1">
    <property type="entry name" value="PROTEIN YCEI"/>
    <property type="match status" value="1"/>
</dbReference>